<dbReference type="OrthoDB" id="1172326at2"/>
<evidence type="ECO:0000256" key="4">
    <source>
        <dbReference type="ARBA" id="ARBA00022695"/>
    </source>
</evidence>
<name>A3HTF6_9BACT</name>
<dbReference type="PANTHER" id="PTHR34388">
    <property type="entry name" value="DNA POLYMERASE III SUBUNIT DELTA"/>
    <property type="match status" value="1"/>
</dbReference>
<keyword evidence="5" id="KW-0235">DNA replication</keyword>
<dbReference type="HOGENOM" id="CLU_044694_3_0_10"/>
<feature type="domain" description="DNA polymerase III delta N-terminal" evidence="9">
    <location>
        <begin position="24"/>
        <end position="144"/>
    </location>
</feature>
<dbReference type="InterPro" id="IPR008921">
    <property type="entry name" value="DNA_pol3_clamp-load_cplx_C"/>
</dbReference>
<dbReference type="InterPro" id="IPR010372">
    <property type="entry name" value="DNA_pol3_delta_N"/>
</dbReference>
<dbReference type="SUPFAM" id="SSF48019">
    <property type="entry name" value="post-AAA+ oligomerization domain-like"/>
    <property type="match status" value="1"/>
</dbReference>
<evidence type="ECO:0000313" key="12">
    <source>
        <dbReference type="Proteomes" id="UP000003919"/>
    </source>
</evidence>
<dbReference type="Pfam" id="PF21694">
    <property type="entry name" value="DNA_pol3_delta_C"/>
    <property type="match status" value="1"/>
</dbReference>
<comment type="catalytic activity">
    <reaction evidence="8">
        <text>DNA(n) + a 2'-deoxyribonucleoside 5'-triphosphate = DNA(n+1) + diphosphate</text>
        <dbReference type="Rhea" id="RHEA:22508"/>
        <dbReference type="Rhea" id="RHEA-COMP:17339"/>
        <dbReference type="Rhea" id="RHEA-COMP:17340"/>
        <dbReference type="ChEBI" id="CHEBI:33019"/>
        <dbReference type="ChEBI" id="CHEBI:61560"/>
        <dbReference type="ChEBI" id="CHEBI:173112"/>
        <dbReference type="EC" id="2.7.7.7"/>
    </reaction>
</comment>
<dbReference type="eggNOG" id="COG1466">
    <property type="taxonomic scope" value="Bacteria"/>
</dbReference>
<evidence type="ECO:0000256" key="2">
    <source>
        <dbReference type="ARBA" id="ARBA00017703"/>
    </source>
</evidence>
<comment type="similarity">
    <text evidence="7">Belongs to the DNA polymerase HolA subunit family.</text>
</comment>
<dbReference type="InterPro" id="IPR027417">
    <property type="entry name" value="P-loop_NTPase"/>
</dbReference>
<gene>
    <name evidence="11" type="ORF">ALPR1_12925</name>
</gene>
<dbReference type="AlphaFoldDB" id="A3HTF6"/>
<keyword evidence="3" id="KW-0808">Transferase</keyword>
<evidence type="ECO:0000256" key="1">
    <source>
        <dbReference type="ARBA" id="ARBA00012417"/>
    </source>
</evidence>
<dbReference type="EC" id="2.7.7.7" evidence="1"/>
<protein>
    <recommendedName>
        <fullName evidence="2">DNA polymerase III subunit delta</fullName>
        <ecNumber evidence="1">2.7.7.7</ecNumber>
    </recommendedName>
</protein>
<dbReference type="EMBL" id="AAXU02000001">
    <property type="protein sequence ID" value="EAZ83124.1"/>
    <property type="molecule type" value="Genomic_DNA"/>
</dbReference>
<dbReference type="Gene3D" id="1.10.8.60">
    <property type="match status" value="1"/>
</dbReference>
<reference evidence="11 12" key="1">
    <citation type="journal article" date="2011" name="J. Bacteriol.">
        <title>Complete genome sequence of Algoriphagus sp. PR1, bacterial prey of a colony-forming choanoflagellate.</title>
        <authorList>
            <person name="Alegado R.A."/>
            <person name="Ferriera S."/>
            <person name="Nusbaum C."/>
            <person name="Young S.K."/>
            <person name="Zeng Q."/>
            <person name="Imamovic A."/>
            <person name="Fairclough S.R."/>
            <person name="King N."/>
        </authorList>
    </citation>
    <scope>NUCLEOTIDE SEQUENCE [LARGE SCALE GENOMIC DNA]</scope>
    <source>
        <strain evidence="11 12">PR1</strain>
    </source>
</reference>
<dbReference type="GO" id="GO:0003887">
    <property type="term" value="F:DNA-directed DNA polymerase activity"/>
    <property type="evidence" value="ECO:0007669"/>
    <property type="project" value="UniProtKB-KW"/>
</dbReference>
<sequence length="343" mass="39025">MAQSNPSPQSVIKDLKAKKFAPIYFLDGDEPFYIDQITEIIENTAIAEHERGFNQVVLYGKDSDMGTIINNARKFPMMADRQVVIVKEAQSLTDLGKEEAQKLLIGYAQNPLPSTILVLAHKYKKFDRRSALSKELQKNAIYVTSEKIKDYKLTEWVLQYFKDIGHDIEPRAAQFLAESIGNNLEVMTNEVGKMLINFKEPTKFTVKDISKFIGINKDYNNFELLKAIGMKDPIKSNKIVNYFIQNPKAHPVIPLFALMYNYFTKLAMIHEVGGGSDSQVASLIGVPPFVAKEYMQSARNYKLGKVIDVFEYLKEADLRYKGVDSGSMTDAEILRELIYKILH</sequence>
<dbReference type="InterPro" id="IPR048466">
    <property type="entry name" value="DNA_pol3_delta-like_C"/>
</dbReference>
<dbReference type="GO" id="GO:0006261">
    <property type="term" value="P:DNA-templated DNA replication"/>
    <property type="evidence" value="ECO:0007669"/>
    <property type="project" value="TreeGrafter"/>
</dbReference>
<dbReference type="NCBIfam" id="TIGR01128">
    <property type="entry name" value="holA"/>
    <property type="match status" value="1"/>
</dbReference>
<keyword evidence="12" id="KW-1185">Reference proteome</keyword>
<dbReference type="RefSeq" id="WP_008201097.1">
    <property type="nucleotide sequence ID" value="NZ_CM001023.1"/>
</dbReference>
<dbReference type="PANTHER" id="PTHR34388:SF1">
    <property type="entry name" value="DNA POLYMERASE III SUBUNIT DELTA"/>
    <property type="match status" value="1"/>
</dbReference>
<evidence type="ECO:0000259" key="10">
    <source>
        <dbReference type="Pfam" id="PF21694"/>
    </source>
</evidence>
<dbReference type="Gene3D" id="1.20.272.10">
    <property type="match status" value="1"/>
</dbReference>
<evidence type="ECO:0000256" key="3">
    <source>
        <dbReference type="ARBA" id="ARBA00022679"/>
    </source>
</evidence>
<dbReference type="STRING" id="388413.ALPR1_12925"/>
<organism evidence="11 12">
    <name type="scientific">Algoriphagus machipongonensis</name>
    <dbReference type="NCBI Taxonomy" id="388413"/>
    <lineage>
        <taxon>Bacteria</taxon>
        <taxon>Pseudomonadati</taxon>
        <taxon>Bacteroidota</taxon>
        <taxon>Cytophagia</taxon>
        <taxon>Cytophagales</taxon>
        <taxon>Cyclobacteriaceae</taxon>
        <taxon>Algoriphagus</taxon>
    </lineage>
</organism>
<dbReference type="InterPro" id="IPR005790">
    <property type="entry name" value="DNA_polIII_delta"/>
</dbReference>
<dbReference type="SUPFAM" id="SSF52540">
    <property type="entry name" value="P-loop containing nucleoside triphosphate hydrolases"/>
    <property type="match status" value="1"/>
</dbReference>
<dbReference type="Proteomes" id="UP000003919">
    <property type="component" value="Chromosome"/>
</dbReference>
<dbReference type="GO" id="GO:0009360">
    <property type="term" value="C:DNA polymerase III complex"/>
    <property type="evidence" value="ECO:0007669"/>
    <property type="project" value="InterPro"/>
</dbReference>
<evidence type="ECO:0000313" key="11">
    <source>
        <dbReference type="EMBL" id="EAZ83124.1"/>
    </source>
</evidence>
<accession>A3HTF6</accession>
<keyword evidence="6" id="KW-0239">DNA-directed DNA polymerase</keyword>
<dbReference type="Pfam" id="PF06144">
    <property type="entry name" value="DNA_pol3_delta"/>
    <property type="match status" value="1"/>
</dbReference>
<evidence type="ECO:0000256" key="6">
    <source>
        <dbReference type="ARBA" id="ARBA00022932"/>
    </source>
</evidence>
<proteinExistence type="inferred from homology"/>
<dbReference type="Gene3D" id="3.40.50.300">
    <property type="entry name" value="P-loop containing nucleotide triphosphate hydrolases"/>
    <property type="match status" value="1"/>
</dbReference>
<evidence type="ECO:0000256" key="7">
    <source>
        <dbReference type="ARBA" id="ARBA00034754"/>
    </source>
</evidence>
<evidence type="ECO:0000256" key="8">
    <source>
        <dbReference type="ARBA" id="ARBA00049244"/>
    </source>
</evidence>
<comment type="caution">
    <text evidence="11">The sequence shown here is derived from an EMBL/GenBank/DDBJ whole genome shotgun (WGS) entry which is preliminary data.</text>
</comment>
<keyword evidence="4" id="KW-0548">Nucleotidyltransferase</keyword>
<feature type="domain" description="DNA polymerase III delta subunit-like C-terminal" evidence="10">
    <location>
        <begin position="220"/>
        <end position="333"/>
    </location>
</feature>
<dbReference type="GO" id="GO:0003677">
    <property type="term" value="F:DNA binding"/>
    <property type="evidence" value="ECO:0007669"/>
    <property type="project" value="InterPro"/>
</dbReference>
<evidence type="ECO:0000259" key="9">
    <source>
        <dbReference type="Pfam" id="PF06144"/>
    </source>
</evidence>
<evidence type="ECO:0000256" key="5">
    <source>
        <dbReference type="ARBA" id="ARBA00022705"/>
    </source>
</evidence>
<dbReference type="EMBL" id="CM001023">
    <property type="protein sequence ID" value="EAZ83124.1"/>
    <property type="molecule type" value="Genomic_DNA"/>
</dbReference>